<dbReference type="GO" id="GO:0006357">
    <property type="term" value="P:regulation of transcription by RNA polymerase II"/>
    <property type="evidence" value="ECO:0007669"/>
    <property type="project" value="InterPro"/>
</dbReference>
<evidence type="ECO:0000256" key="2">
    <source>
        <dbReference type="ARBA" id="ARBA00023125"/>
    </source>
</evidence>
<evidence type="ECO:0000256" key="3">
    <source>
        <dbReference type="ARBA" id="ARBA00023163"/>
    </source>
</evidence>
<organism evidence="7 8">
    <name type="scientific">Neocallimastix californiae</name>
    <dbReference type="NCBI Taxonomy" id="1754190"/>
    <lineage>
        <taxon>Eukaryota</taxon>
        <taxon>Fungi</taxon>
        <taxon>Fungi incertae sedis</taxon>
        <taxon>Chytridiomycota</taxon>
        <taxon>Chytridiomycota incertae sedis</taxon>
        <taxon>Neocallimastigomycetes</taxon>
        <taxon>Neocallimastigales</taxon>
        <taxon>Neocallimastigaceae</taxon>
        <taxon>Neocallimastix</taxon>
    </lineage>
</organism>
<feature type="region of interest" description="Disordered" evidence="5">
    <location>
        <begin position="1"/>
        <end position="21"/>
    </location>
</feature>
<dbReference type="GO" id="GO:0003700">
    <property type="term" value="F:DNA-binding transcription factor activity"/>
    <property type="evidence" value="ECO:0007669"/>
    <property type="project" value="InterPro"/>
</dbReference>
<dbReference type="PROSITE" id="PS50217">
    <property type="entry name" value="BZIP"/>
    <property type="match status" value="1"/>
</dbReference>
<dbReference type="SMART" id="SM00338">
    <property type="entry name" value="BRLZ"/>
    <property type="match status" value="1"/>
</dbReference>
<evidence type="ECO:0000256" key="5">
    <source>
        <dbReference type="SAM" id="MobiDB-lite"/>
    </source>
</evidence>
<protein>
    <recommendedName>
        <fullName evidence="6">BZIP domain-containing protein</fullName>
    </recommendedName>
</protein>
<dbReference type="InterPro" id="IPR000837">
    <property type="entry name" value="AP-1"/>
</dbReference>
<dbReference type="AlphaFoldDB" id="A0A1Y2C2D1"/>
<feature type="coiled-coil region" evidence="4">
    <location>
        <begin position="461"/>
        <end position="488"/>
    </location>
</feature>
<feature type="region of interest" description="Disordered" evidence="5">
    <location>
        <begin position="197"/>
        <end position="228"/>
    </location>
</feature>
<dbReference type="PROSITE" id="PS00036">
    <property type="entry name" value="BZIP_BASIC"/>
    <property type="match status" value="1"/>
</dbReference>
<accession>A0A1Y2C2D1</accession>
<dbReference type="EMBL" id="MCOG01000125">
    <property type="protein sequence ID" value="ORY41161.1"/>
    <property type="molecule type" value="Genomic_DNA"/>
</dbReference>
<gene>
    <name evidence="7" type="ORF">LY90DRAFT_704033</name>
</gene>
<name>A0A1Y2C2D1_9FUNG</name>
<feature type="region of interest" description="Disordered" evidence="5">
    <location>
        <begin position="507"/>
        <end position="563"/>
    </location>
</feature>
<evidence type="ECO:0000256" key="4">
    <source>
        <dbReference type="SAM" id="Coils"/>
    </source>
</evidence>
<keyword evidence="1" id="KW-0805">Transcription regulation</keyword>
<dbReference type="InterPro" id="IPR004827">
    <property type="entry name" value="bZIP"/>
</dbReference>
<feature type="compositionally biased region" description="Low complexity" evidence="5">
    <location>
        <begin position="528"/>
        <end position="543"/>
    </location>
</feature>
<sequence length="563" mass="61570">MPSTQQVILQAPPTPYGTSPTSAQVQVLTQNGNNTIISPTQIQYQYSVTPPLNNEKEVPIKQENKVSPEMTIMNTTEVETSMANTQENSDTQAFSSSLISNPGRLFNKISISSPTSNSMYSVDSSSLSQNQNQNQNQNQEKNDTIMTKENLSPAGGDKVKLENKSIISQNDNSNTNTNMDISTGITVKEEQYNSMDISSVDPNSSKDSGNSMNIDTMNSKTNNNTNNNNNNNLNGIAVMTSTSTPLNPATMITQNISNSQSMIQTSSAAGTTQNINMIQGIQGVNTNIGNGVNKVNGINVINGMNGINNVSYINTVNGINANQQNVNVNGMNTIQSVQVATAIPQTINTMNNMNIMNNNNGNIINITPNQSTAVPINANNSINLYYNQGQNIMNVNPNTTTISYANPNIMKNNINKGSNVYNTRIKNSHIVDPDVPLEVLIKRRKNTEAARRSRLRKAERIQVLTEIVHNLEEKNKEYTLKIAELQGEQANWLKKEEEYTTTIKQLQERLNGNTSSSKTDENDINISTQTTTTATTTTTTTDVETTKAESTSNLSTKDSTLEN</sequence>
<keyword evidence="2" id="KW-0238">DNA-binding</keyword>
<dbReference type="CDD" id="cd12193">
    <property type="entry name" value="bZIP_GCN4"/>
    <property type="match status" value="1"/>
</dbReference>
<evidence type="ECO:0000259" key="6">
    <source>
        <dbReference type="PROSITE" id="PS50217"/>
    </source>
</evidence>
<feature type="domain" description="BZIP" evidence="6">
    <location>
        <begin position="442"/>
        <end position="488"/>
    </location>
</feature>
<feature type="compositionally biased region" description="Low complexity" evidence="5">
    <location>
        <begin position="129"/>
        <end position="139"/>
    </location>
</feature>
<feature type="compositionally biased region" description="Polar residues" evidence="5">
    <location>
        <begin position="548"/>
        <end position="563"/>
    </location>
</feature>
<dbReference type="Pfam" id="PF00170">
    <property type="entry name" value="bZIP_1"/>
    <property type="match status" value="1"/>
</dbReference>
<keyword evidence="8" id="KW-1185">Reference proteome</keyword>
<dbReference type="InterPro" id="IPR046347">
    <property type="entry name" value="bZIP_sf"/>
</dbReference>
<evidence type="ECO:0000256" key="1">
    <source>
        <dbReference type="ARBA" id="ARBA00023015"/>
    </source>
</evidence>
<dbReference type="GO" id="GO:0003677">
    <property type="term" value="F:DNA binding"/>
    <property type="evidence" value="ECO:0007669"/>
    <property type="project" value="UniProtKB-KW"/>
</dbReference>
<proteinExistence type="predicted"/>
<comment type="caution">
    <text evidence="7">The sequence shown here is derived from an EMBL/GenBank/DDBJ whole genome shotgun (WGS) entry which is preliminary data.</text>
</comment>
<reference evidence="7 8" key="1">
    <citation type="submission" date="2016-08" db="EMBL/GenBank/DDBJ databases">
        <title>A Parts List for Fungal Cellulosomes Revealed by Comparative Genomics.</title>
        <authorList>
            <consortium name="DOE Joint Genome Institute"/>
            <person name="Haitjema C.H."/>
            <person name="Gilmore S.P."/>
            <person name="Henske J.K."/>
            <person name="Solomon K.V."/>
            <person name="De Groot R."/>
            <person name="Kuo A."/>
            <person name="Mondo S.J."/>
            <person name="Salamov A.A."/>
            <person name="Labutti K."/>
            <person name="Zhao Z."/>
            <person name="Chiniquy J."/>
            <person name="Barry K."/>
            <person name="Brewer H.M."/>
            <person name="Purvine S.O."/>
            <person name="Wright A.T."/>
            <person name="Boxma B."/>
            <person name="Van Alen T."/>
            <person name="Hackstein J.H."/>
            <person name="Baker S.E."/>
            <person name="Grigoriev I.V."/>
            <person name="O'Malley M.A."/>
        </authorList>
    </citation>
    <scope>NUCLEOTIDE SEQUENCE [LARGE SCALE GENOMIC DNA]</scope>
    <source>
        <strain evidence="7 8">G1</strain>
    </source>
</reference>
<feature type="compositionally biased region" description="Polar residues" evidence="5">
    <location>
        <begin position="507"/>
        <end position="517"/>
    </location>
</feature>
<feature type="region of interest" description="Disordered" evidence="5">
    <location>
        <begin position="115"/>
        <end position="158"/>
    </location>
</feature>
<feature type="compositionally biased region" description="Polar residues" evidence="5">
    <location>
        <begin position="197"/>
        <end position="220"/>
    </location>
</feature>
<dbReference type="PANTHER" id="PTHR23351:SF24">
    <property type="entry name" value="ACTIVATING TRANSCRIPTION FACTOR 3-RELATED"/>
    <property type="match status" value="1"/>
</dbReference>
<keyword evidence="4" id="KW-0175">Coiled coil</keyword>
<dbReference type="Gene3D" id="3.30.160.60">
    <property type="entry name" value="Classic Zinc Finger"/>
    <property type="match status" value="1"/>
</dbReference>
<dbReference type="OrthoDB" id="2154773at2759"/>
<evidence type="ECO:0000313" key="7">
    <source>
        <dbReference type="EMBL" id="ORY41161.1"/>
    </source>
</evidence>
<dbReference type="Proteomes" id="UP000193920">
    <property type="component" value="Unassembled WGS sequence"/>
</dbReference>
<dbReference type="PANTHER" id="PTHR23351">
    <property type="entry name" value="FOS TRANSCRIPTION FACTOR-RELATED"/>
    <property type="match status" value="1"/>
</dbReference>
<keyword evidence="3" id="KW-0804">Transcription</keyword>
<dbReference type="SUPFAM" id="SSF57959">
    <property type="entry name" value="Leucine zipper domain"/>
    <property type="match status" value="1"/>
</dbReference>
<dbReference type="STRING" id="1754190.A0A1Y2C2D1"/>
<feature type="compositionally biased region" description="Polar residues" evidence="5">
    <location>
        <begin position="115"/>
        <end position="128"/>
    </location>
</feature>
<evidence type="ECO:0000313" key="8">
    <source>
        <dbReference type="Proteomes" id="UP000193920"/>
    </source>
</evidence>